<dbReference type="OrthoDB" id="202825at2759"/>
<dbReference type="AlphaFoldDB" id="A0A9W7DD73"/>
<dbReference type="InterPro" id="IPR002828">
    <property type="entry name" value="SurE-like_Pase/nucleotidase"/>
</dbReference>
<dbReference type="InterPro" id="IPR036523">
    <property type="entry name" value="SurE-like_sf"/>
</dbReference>
<comment type="caution">
    <text evidence="2">The sequence shown here is derived from an EMBL/GenBank/DDBJ whole genome shotgun (WGS) entry which is preliminary data.</text>
</comment>
<evidence type="ECO:0000259" key="1">
    <source>
        <dbReference type="Pfam" id="PF01975"/>
    </source>
</evidence>
<dbReference type="SUPFAM" id="SSF64167">
    <property type="entry name" value="SurE-like"/>
    <property type="match status" value="1"/>
</dbReference>
<evidence type="ECO:0000313" key="2">
    <source>
        <dbReference type="EMBL" id="GMG20722.1"/>
    </source>
</evidence>
<dbReference type="EMBL" id="BSXU01000453">
    <property type="protein sequence ID" value="GMG20722.1"/>
    <property type="molecule type" value="Genomic_DNA"/>
</dbReference>
<dbReference type="Proteomes" id="UP001165063">
    <property type="component" value="Unassembled WGS sequence"/>
</dbReference>
<dbReference type="GO" id="GO:0016787">
    <property type="term" value="F:hydrolase activity"/>
    <property type="evidence" value="ECO:0007669"/>
    <property type="project" value="InterPro"/>
</dbReference>
<dbReference type="Gene3D" id="3.40.1210.10">
    <property type="entry name" value="Survival protein SurE-like phosphatase/nucleotidase"/>
    <property type="match status" value="1"/>
</dbReference>
<dbReference type="Pfam" id="PF01975">
    <property type="entry name" value="SurE"/>
    <property type="match status" value="1"/>
</dbReference>
<keyword evidence="3" id="KW-1185">Reference proteome</keyword>
<dbReference type="NCBIfam" id="TIGR00087">
    <property type="entry name" value="surE"/>
    <property type="match status" value="1"/>
</dbReference>
<protein>
    <submittedName>
        <fullName evidence="2">Unnamed protein product</fullName>
    </submittedName>
</protein>
<accession>A0A9W7DD73</accession>
<reference evidence="2" key="1">
    <citation type="submission" date="2023-04" db="EMBL/GenBank/DDBJ databases">
        <title>Ambrosiozyma monospora NBRC 1965.</title>
        <authorList>
            <person name="Ichikawa N."/>
            <person name="Sato H."/>
            <person name="Tonouchi N."/>
        </authorList>
    </citation>
    <scope>NUCLEOTIDE SEQUENCE</scope>
    <source>
        <strain evidence="2">NBRC 1965</strain>
    </source>
</reference>
<dbReference type="PANTHER" id="PTHR47551:SF1">
    <property type="entry name" value="TUBULIN--TYROSINE LIGASE PBY1-RELATED"/>
    <property type="match status" value="1"/>
</dbReference>
<name>A0A9W7DD73_AMBMO</name>
<sequence>MPRVLLTNDDGGPNDVASPYVKYFVEAVETLTDWQLSIVVPSTQKSWIGKAYFAGRDVKVSYIYSSIANPEDNSTHGPYGYPQPNFQADKKLKEWCLLDATPATCADIGLNHIVGNENIDFVVSGPNVGRNTTALYSMSSGTIGGAMEAHHHGKKAFALSYSFDSFEGNDFQSKPAILKEASKIAVNVIDKLYKNWDKGADVYSVNVPLREDTKLGHTKILRVPLLQNKWPQSLFVPSTSARKEQVSDIIDESISTGQVYHWRPDFQLLHDQIDATTDLTDGKAIGQGHVTVTALIAAFKQLDQVNQGELIL</sequence>
<feature type="domain" description="Survival protein SurE-like phosphatase/nucleotidase" evidence="1">
    <location>
        <begin position="4"/>
        <end position="221"/>
    </location>
</feature>
<dbReference type="InterPro" id="IPR027746">
    <property type="entry name" value="TTL"/>
</dbReference>
<evidence type="ECO:0000313" key="3">
    <source>
        <dbReference type="Proteomes" id="UP001165063"/>
    </source>
</evidence>
<gene>
    <name evidence="2" type="ORF">Amon01_000144700</name>
</gene>
<organism evidence="2 3">
    <name type="scientific">Ambrosiozyma monospora</name>
    <name type="common">Yeast</name>
    <name type="synonym">Endomycopsis monosporus</name>
    <dbReference type="NCBI Taxonomy" id="43982"/>
    <lineage>
        <taxon>Eukaryota</taxon>
        <taxon>Fungi</taxon>
        <taxon>Dikarya</taxon>
        <taxon>Ascomycota</taxon>
        <taxon>Saccharomycotina</taxon>
        <taxon>Pichiomycetes</taxon>
        <taxon>Pichiales</taxon>
        <taxon>Pichiaceae</taxon>
        <taxon>Ambrosiozyma</taxon>
    </lineage>
</organism>
<dbReference type="PANTHER" id="PTHR47551">
    <property type="entry name" value="TUBULIN--TYROSINE LIGASE PBY1-RELATED"/>
    <property type="match status" value="1"/>
</dbReference>
<dbReference type="GO" id="GO:0000932">
    <property type="term" value="C:P-body"/>
    <property type="evidence" value="ECO:0007669"/>
    <property type="project" value="TreeGrafter"/>
</dbReference>
<proteinExistence type="predicted"/>